<dbReference type="GO" id="GO:0005737">
    <property type="term" value="C:cytoplasm"/>
    <property type="evidence" value="ECO:0007669"/>
    <property type="project" value="UniProtKB-ARBA"/>
</dbReference>
<gene>
    <name evidence="3" type="ORF">FDY95_09465</name>
</gene>
<dbReference type="EMBL" id="VAJM01000003">
    <property type="protein sequence ID" value="TLM94231.1"/>
    <property type="molecule type" value="Genomic_DNA"/>
</dbReference>
<dbReference type="PIRSF" id="PIRSF039033">
    <property type="entry name" value="START_dom"/>
    <property type="match status" value="1"/>
</dbReference>
<dbReference type="OrthoDB" id="5734556at2"/>
<dbReference type="Gene3D" id="3.30.530.20">
    <property type="match status" value="1"/>
</dbReference>
<name>A0A5R8WSS2_9BACT</name>
<keyword evidence="1" id="KW-0732">Signal</keyword>
<feature type="chain" id="PRO_5024290500" description="START domain-containing protein" evidence="1">
    <location>
        <begin position="31"/>
        <end position="231"/>
    </location>
</feature>
<evidence type="ECO:0000256" key="1">
    <source>
        <dbReference type="SAM" id="SignalP"/>
    </source>
</evidence>
<dbReference type="SUPFAM" id="SSF55961">
    <property type="entry name" value="Bet v1-like"/>
    <property type="match status" value="1"/>
</dbReference>
<sequence length="231" mass="26281">MRTTRALFIASLASALSLVGPITAPLPAQAAAVESWRLETNKNGIQVYSRHSPDSRFKEIRVHCEMPGTLAQLVALYTDVDNYTEVISNTKRARLLRRVSETELYYYLESQMPRPVANRDVVMHLQFQYAPAERQLIIHTNSVGGMVAPQNDIVRVPSWTGQWTVRQITDSRLQIAYTFRVDPGGELPTWLINMIAPVAPYNSFMKLRSGLQLPRYQSRSFNFLNPETAQR</sequence>
<keyword evidence="4" id="KW-1185">Reference proteome</keyword>
<dbReference type="Pfam" id="PF01852">
    <property type="entry name" value="START"/>
    <property type="match status" value="1"/>
</dbReference>
<dbReference type="InterPro" id="IPR002913">
    <property type="entry name" value="START_lipid-bd_dom"/>
</dbReference>
<dbReference type="PANTHER" id="PTHR19308">
    <property type="entry name" value="PHOSPHATIDYLCHOLINE TRANSFER PROTEIN"/>
    <property type="match status" value="1"/>
</dbReference>
<dbReference type="PANTHER" id="PTHR19308:SF14">
    <property type="entry name" value="START DOMAIN-CONTAINING PROTEIN"/>
    <property type="match status" value="1"/>
</dbReference>
<comment type="caution">
    <text evidence="3">The sequence shown here is derived from an EMBL/GenBank/DDBJ whole genome shotgun (WGS) entry which is preliminary data.</text>
</comment>
<dbReference type="GO" id="GO:0008289">
    <property type="term" value="F:lipid binding"/>
    <property type="evidence" value="ECO:0007669"/>
    <property type="project" value="InterPro"/>
</dbReference>
<proteinExistence type="predicted"/>
<evidence type="ECO:0000259" key="2">
    <source>
        <dbReference type="PROSITE" id="PS50848"/>
    </source>
</evidence>
<dbReference type="PROSITE" id="PS50848">
    <property type="entry name" value="START"/>
    <property type="match status" value="1"/>
</dbReference>
<feature type="signal peptide" evidence="1">
    <location>
        <begin position="1"/>
        <end position="30"/>
    </location>
</feature>
<dbReference type="Proteomes" id="UP000305517">
    <property type="component" value="Unassembled WGS sequence"/>
</dbReference>
<dbReference type="InterPro" id="IPR023393">
    <property type="entry name" value="START-like_dom_sf"/>
</dbReference>
<dbReference type="AlphaFoldDB" id="A0A5R8WSS2"/>
<evidence type="ECO:0000313" key="4">
    <source>
        <dbReference type="Proteomes" id="UP000305517"/>
    </source>
</evidence>
<dbReference type="RefSeq" id="WP_138077091.1">
    <property type="nucleotide sequence ID" value="NZ_VAJM01000003.1"/>
</dbReference>
<dbReference type="InterPro" id="IPR051213">
    <property type="entry name" value="START_lipid_transfer"/>
</dbReference>
<evidence type="ECO:0000313" key="3">
    <source>
        <dbReference type="EMBL" id="TLM94231.1"/>
    </source>
</evidence>
<protein>
    <recommendedName>
        <fullName evidence="2">START domain-containing protein</fullName>
    </recommendedName>
</protein>
<organism evidence="3 4">
    <name type="scientific">Hymenobacter jeollabukensis</name>
    <dbReference type="NCBI Taxonomy" id="2025313"/>
    <lineage>
        <taxon>Bacteria</taxon>
        <taxon>Pseudomonadati</taxon>
        <taxon>Bacteroidota</taxon>
        <taxon>Cytophagia</taxon>
        <taxon>Cytophagales</taxon>
        <taxon>Hymenobacteraceae</taxon>
        <taxon>Hymenobacter</taxon>
    </lineage>
</organism>
<accession>A0A5R8WSS2</accession>
<feature type="domain" description="START" evidence="2">
    <location>
        <begin position="34"/>
        <end position="193"/>
    </location>
</feature>
<reference evidence="3 4" key="1">
    <citation type="submission" date="2019-05" db="EMBL/GenBank/DDBJ databases">
        <title>Hymenobacter edaphi sp. nov., isolated from abandoned arsenic-contaminated farmland soil.</title>
        <authorList>
            <person name="Nie L."/>
        </authorList>
    </citation>
    <scope>NUCLEOTIDE SEQUENCE [LARGE SCALE GENOMIC DNA]</scope>
    <source>
        <strain evidence="3 4">1-3-3-8</strain>
    </source>
</reference>
<dbReference type="InterPro" id="IPR028347">
    <property type="entry name" value="START_dom_prot"/>
</dbReference>